<reference evidence="1" key="1">
    <citation type="submission" date="2011-02" db="EMBL/GenBank/DDBJ databases">
        <title>The genome of the leaf-cutting ant Acromyrmex echinatior suggests key adaptations to social evolution and fungus farming.</title>
        <authorList>
            <person name="Nygaard S."/>
            <person name="Zhang G."/>
        </authorList>
    </citation>
    <scope>NUCLEOTIDE SEQUENCE</scope>
</reference>
<keyword evidence="2" id="KW-1185">Reference proteome</keyword>
<dbReference type="KEGG" id="aec:105151505"/>
<dbReference type="eggNOG" id="KOG3930">
    <property type="taxonomic scope" value="Eukaryota"/>
</dbReference>
<dbReference type="GO" id="GO:0005634">
    <property type="term" value="C:nucleus"/>
    <property type="evidence" value="ECO:0007669"/>
    <property type="project" value="TreeGrafter"/>
</dbReference>
<gene>
    <name evidence="1" type="ORF">G5I_12010</name>
</gene>
<organism evidence="2">
    <name type="scientific">Acromyrmex echinatior</name>
    <name type="common">Panamanian leafcutter ant</name>
    <name type="synonym">Acromyrmex octospinosus echinatior</name>
    <dbReference type="NCBI Taxonomy" id="103372"/>
    <lineage>
        <taxon>Eukaryota</taxon>
        <taxon>Metazoa</taxon>
        <taxon>Ecdysozoa</taxon>
        <taxon>Arthropoda</taxon>
        <taxon>Hexapoda</taxon>
        <taxon>Insecta</taxon>
        <taxon>Pterygota</taxon>
        <taxon>Neoptera</taxon>
        <taxon>Endopterygota</taxon>
        <taxon>Hymenoptera</taxon>
        <taxon>Apocrita</taxon>
        <taxon>Aculeata</taxon>
        <taxon>Formicoidea</taxon>
        <taxon>Formicidae</taxon>
        <taxon>Myrmicinae</taxon>
        <taxon>Acromyrmex</taxon>
    </lineage>
</organism>
<dbReference type="Pfam" id="PF18017">
    <property type="entry name" value="SAM_4"/>
    <property type="match status" value="1"/>
</dbReference>
<dbReference type="EMBL" id="GL888526">
    <property type="protein sequence ID" value="EGI59821.1"/>
    <property type="molecule type" value="Genomic_DNA"/>
</dbReference>
<protein>
    <submittedName>
        <fullName evidence="1">Uncharacterized protein C19orf47-like protein</fullName>
    </submittedName>
</protein>
<proteinExistence type="predicted"/>
<dbReference type="Gene3D" id="1.10.150.50">
    <property type="entry name" value="Transcription Factor, Ets-1"/>
    <property type="match status" value="1"/>
</dbReference>
<dbReference type="InParanoid" id="F4X154"/>
<evidence type="ECO:0000313" key="2">
    <source>
        <dbReference type="Proteomes" id="UP000007755"/>
    </source>
</evidence>
<name>F4X154_ACREC</name>
<dbReference type="AlphaFoldDB" id="F4X154"/>
<dbReference type="SUPFAM" id="SSF47769">
    <property type="entry name" value="SAM/Pointed domain"/>
    <property type="match status" value="1"/>
</dbReference>
<dbReference type="OrthoDB" id="10067653at2759"/>
<dbReference type="InterPro" id="IPR013761">
    <property type="entry name" value="SAM/pointed_sf"/>
</dbReference>
<evidence type="ECO:0000313" key="1">
    <source>
        <dbReference type="EMBL" id="EGI59821.1"/>
    </source>
</evidence>
<dbReference type="OMA" id="KEYLYDM"/>
<sequence length="404" mass="44444">MAASLSAYWVKFFKGAGFSQDVATKHAVVFSNNRIKPDMLPDLDKPSLKEMGITLMGDMIAILRYAKKVVEETTCERFLVDSEDTLPTPKISVSKPIMKKGSKEIGNKSMVLAASKTDSKKIVKSLSATKKILTIRKPISVPVITNAVNQKPISVKRKLTSEEVYQDNDEDNWNISEKKVKTTNGSEDNTEYTVATPKTTTVRTQILKKPVEQKRTVFDRLGDSSVTSTTNLVDTTPTFNITGVSKEVFKRSTSVFKRLGDIDDKKDQITFAGILKNGSSITSTPGILKNRTLPSVRTSIITTKRVPKITGTMHADHEVNKKIILNNTSRILKLKKEVPNVKSSIEGISKKISTVTSGKLASERLVSIPAKARLGTTTAKQVTFSKVATVTHVKRADVFSRLGI</sequence>
<dbReference type="PANTHER" id="PTHR21359">
    <property type="entry name" value="DUF5577 DOMAIN-CONTAINING PROTEIN"/>
    <property type="match status" value="1"/>
</dbReference>
<dbReference type="PANTHER" id="PTHR21359:SF1">
    <property type="entry name" value="DUF5577 DOMAIN-CONTAINING PROTEIN"/>
    <property type="match status" value="1"/>
</dbReference>
<accession>F4X154</accession>
<dbReference type="InterPro" id="IPR039161">
    <property type="entry name" value="C19orf47-like"/>
</dbReference>
<dbReference type="Proteomes" id="UP000007755">
    <property type="component" value="Unassembled WGS sequence"/>
</dbReference>